<dbReference type="AlphaFoldDB" id="A0A1I3ENV8"/>
<name>A0A1I3ENV8_9FIRM</name>
<protein>
    <recommendedName>
        <fullName evidence="4">DUF5673 domain-containing protein</fullName>
    </recommendedName>
</protein>
<dbReference type="EMBL" id="FOQA01000005">
    <property type="protein sequence ID" value="SFI00371.1"/>
    <property type="molecule type" value="Genomic_DNA"/>
</dbReference>
<keyword evidence="1" id="KW-1133">Transmembrane helix</keyword>
<evidence type="ECO:0000313" key="3">
    <source>
        <dbReference type="Proteomes" id="UP000199287"/>
    </source>
</evidence>
<organism evidence="2 3">
    <name type="scientific">Tindallia magadiensis</name>
    <dbReference type="NCBI Taxonomy" id="69895"/>
    <lineage>
        <taxon>Bacteria</taxon>
        <taxon>Bacillati</taxon>
        <taxon>Bacillota</taxon>
        <taxon>Clostridia</taxon>
        <taxon>Peptostreptococcales</taxon>
        <taxon>Tindalliaceae</taxon>
        <taxon>Tindallia</taxon>
    </lineage>
</organism>
<keyword evidence="1" id="KW-0812">Transmembrane</keyword>
<evidence type="ECO:0000256" key="1">
    <source>
        <dbReference type="SAM" id="Phobius"/>
    </source>
</evidence>
<gene>
    <name evidence="2" type="ORF">SAMN05192551_10580</name>
</gene>
<dbReference type="RefSeq" id="WP_093371986.1">
    <property type="nucleotide sequence ID" value="NZ_FOQA01000005.1"/>
</dbReference>
<feature type="transmembrane region" description="Helical" evidence="1">
    <location>
        <begin position="63"/>
        <end position="82"/>
    </location>
</feature>
<keyword evidence="3" id="KW-1185">Reference proteome</keyword>
<evidence type="ECO:0008006" key="4">
    <source>
        <dbReference type="Google" id="ProtNLM"/>
    </source>
</evidence>
<dbReference type="STRING" id="69895.SAMN05192551_10580"/>
<dbReference type="Proteomes" id="UP000199287">
    <property type="component" value="Unassembled WGS sequence"/>
</dbReference>
<accession>A0A1I3ENV8</accession>
<reference evidence="3" key="1">
    <citation type="submission" date="2016-10" db="EMBL/GenBank/DDBJ databases">
        <authorList>
            <person name="Varghese N."/>
            <person name="Submissions S."/>
        </authorList>
    </citation>
    <scope>NUCLEOTIDE SEQUENCE [LARGE SCALE GENOMIC DNA]</scope>
    <source>
        <strain evidence="3">Z-7934</strain>
    </source>
</reference>
<feature type="transmembrane region" description="Helical" evidence="1">
    <location>
        <begin position="36"/>
        <end position="56"/>
    </location>
</feature>
<proteinExistence type="predicted"/>
<keyword evidence="1" id="KW-0472">Membrane</keyword>
<dbReference type="OrthoDB" id="9848223at2"/>
<sequence>MSDVFIFLILLLGFVAGASKNIQRSQQRLQKAEIPFFRKLEAGAAVVLLAMVAILGGNHGVHYMLALMAGAFVISGAIAAGIHPEGILYFHGTSVLLRIEKWEEIKEVSLEEKEEKVLLYFKGKRGLCCQEYPKAAVGEVRQVIKKKAPRLL</sequence>
<evidence type="ECO:0000313" key="2">
    <source>
        <dbReference type="EMBL" id="SFI00371.1"/>
    </source>
</evidence>